<name>A0A4S4LWL3_9AGAM</name>
<dbReference type="OrthoDB" id="274752at2759"/>
<sequence>MRSTKFLVHDENNRTSALTCLPSHVASLIDFVGYVPPLSELRMEDSVMIRNCPPISAHKRFTLEKVLNSPETERELAHAQQAAEAAGSSIPPSSPLPSAQPTL</sequence>
<comment type="caution">
    <text evidence="2">The sequence shown here is derived from an EMBL/GenBank/DDBJ whole genome shotgun (WGS) entry which is preliminary data.</text>
</comment>
<dbReference type="EMBL" id="SGPL01000254">
    <property type="protein sequence ID" value="THH14730.1"/>
    <property type="molecule type" value="Genomic_DNA"/>
</dbReference>
<dbReference type="InterPro" id="IPR012340">
    <property type="entry name" value="NA-bd_OB-fold"/>
</dbReference>
<proteinExistence type="predicted"/>
<gene>
    <name evidence="2" type="ORF">EW146_g5636</name>
</gene>
<dbReference type="Proteomes" id="UP000310158">
    <property type="component" value="Unassembled WGS sequence"/>
</dbReference>
<evidence type="ECO:0000256" key="1">
    <source>
        <dbReference type="SAM" id="MobiDB-lite"/>
    </source>
</evidence>
<feature type="region of interest" description="Disordered" evidence="1">
    <location>
        <begin position="69"/>
        <end position="103"/>
    </location>
</feature>
<dbReference type="Gene3D" id="2.40.50.140">
    <property type="entry name" value="Nucleic acid-binding proteins"/>
    <property type="match status" value="1"/>
</dbReference>
<evidence type="ECO:0000313" key="2">
    <source>
        <dbReference type="EMBL" id="THH14730.1"/>
    </source>
</evidence>
<feature type="compositionally biased region" description="Low complexity" evidence="1">
    <location>
        <begin position="78"/>
        <end position="103"/>
    </location>
</feature>
<protein>
    <submittedName>
        <fullName evidence="2">Uncharacterized protein</fullName>
    </submittedName>
</protein>
<reference evidence="2 3" key="1">
    <citation type="submission" date="2019-02" db="EMBL/GenBank/DDBJ databases">
        <title>Genome sequencing of the rare red list fungi Bondarzewia mesenterica.</title>
        <authorList>
            <person name="Buettner E."/>
            <person name="Kellner H."/>
        </authorList>
    </citation>
    <scope>NUCLEOTIDE SEQUENCE [LARGE SCALE GENOMIC DNA]</scope>
    <source>
        <strain evidence="2 3">DSM 108281</strain>
    </source>
</reference>
<dbReference type="AlphaFoldDB" id="A0A4S4LWL3"/>
<organism evidence="2 3">
    <name type="scientific">Bondarzewia mesenterica</name>
    <dbReference type="NCBI Taxonomy" id="1095465"/>
    <lineage>
        <taxon>Eukaryota</taxon>
        <taxon>Fungi</taxon>
        <taxon>Dikarya</taxon>
        <taxon>Basidiomycota</taxon>
        <taxon>Agaricomycotina</taxon>
        <taxon>Agaricomycetes</taxon>
        <taxon>Russulales</taxon>
        <taxon>Bondarzewiaceae</taxon>
        <taxon>Bondarzewia</taxon>
    </lineage>
</organism>
<evidence type="ECO:0000313" key="3">
    <source>
        <dbReference type="Proteomes" id="UP000310158"/>
    </source>
</evidence>
<accession>A0A4S4LWL3</accession>
<keyword evidence="3" id="KW-1185">Reference proteome</keyword>